<dbReference type="Proteomes" id="UP000178129">
    <property type="component" value="Unassembled WGS sequence"/>
</dbReference>
<organism evidence="1 2">
    <name type="scientific">Rhynchosporium graminicola</name>
    <dbReference type="NCBI Taxonomy" id="2792576"/>
    <lineage>
        <taxon>Eukaryota</taxon>
        <taxon>Fungi</taxon>
        <taxon>Dikarya</taxon>
        <taxon>Ascomycota</taxon>
        <taxon>Pezizomycotina</taxon>
        <taxon>Leotiomycetes</taxon>
        <taxon>Helotiales</taxon>
        <taxon>Ploettnerulaceae</taxon>
        <taxon>Rhynchosporium</taxon>
    </lineage>
</organism>
<reference evidence="2" key="1">
    <citation type="submission" date="2016-03" db="EMBL/GenBank/DDBJ databases">
        <authorList>
            <person name="Ploux O."/>
        </authorList>
    </citation>
    <scope>NUCLEOTIDE SEQUENCE [LARGE SCALE GENOMIC DNA]</scope>
    <source>
        <strain evidence="2">UK7</strain>
    </source>
</reference>
<evidence type="ECO:0000313" key="2">
    <source>
        <dbReference type="Proteomes" id="UP000178129"/>
    </source>
</evidence>
<keyword evidence="2" id="KW-1185">Reference proteome</keyword>
<comment type="caution">
    <text evidence="1">The sequence shown here is derived from an EMBL/GenBank/DDBJ whole genome shotgun (WGS) entry which is preliminary data.</text>
</comment>
<accession>A0A1E1KHW8</accession>
<sequence length="43" mass="4995">MADELRFEKANMSCTSMSKTDICVPNMHISPTQSIEAWENWNF</sequence>
<dbReference type="InParanoid" id="A0A1E1KHW8"/>
<name>A0A1E1KHW8_9HELO</name>
<proteinExistence type="predicted"/>
<gene>
    <name evidence="1" type="ORF">RCO7_14450</name>
</gene>
<protein>
    <submittedName>
        <fullName evidence="1">Uncharacterized protein</fullName>
    </submittedName>
</protein>
<dbReference type="AlphaFoldDB" id="A0A1E1KHW8"/>
<dbReference type="EMBL" id="FJUW01000013">
    <property type="protein sequence ID" value="CZS97571.1"/>
    <property type="molecule type" value="Genomic_DNA"/>
</dbReference>
<evidence type="ECO:0000313" key="1">
    <source>
        <dbReference type="EMBL" id="CZS97571.1"/>
    </source>
</evidence>